<evidence type="ECO:0000259" key="5">
    <source>
        <dbReference type="Pfam" id="PF00534"/>
    </source>
</evidence>
<dbReference type="Gene3D" id="3.40.50.2000">
    <property type="entry name" value="Glycogen Phosphorylase B"/>
    <property type="match status" value="3"/>
</dbReference>
<gene>
    <name evidence="8" type="ORF">SAMN04490355_1013104</name>
</gene>
<feature type="domain" description="Glycosyltransferase subfamily 4-like N-terminal" evidence="6">
    <location>
        <begin position="13"/>
        <end position="209"/>
    </location>
</feature>
<accession>A0A1I4JQZ5</accession>
<evidence type="ECO:0000256" key="3">
    <source>
        <dbReference type="ARBA" id="ARBA00022737"/>
    </source>
</evidence>
<organism evidence="8 9">
    <name type="scientific">Pelosinus propionicus DSM 13327</name>
    <dbReference type="NCBI Taxonomy" id="1123291"/>
    <lineage>
        <taxon>Bacteria</taxon>
        <taxon>Bacillati</taxon>
        <taxon>Bacillota</taxon>
        <taxon>Negativicutes</taxon>
        <taxon>Selenomonadales</taxon>
        <taxon>Sporomusaceae</taxon>
        <taxon>Pelosinus</taxon>
    </lineage>
</organism>
<dbReference type="InterPro" id="IPR029489">
    <property type="entry name" value="OGT/SEC/SPY_C"/>
</dbReference>
<dbReference type="Pfam" id="PF13439">
    <property type="entry name" value="Glyco_transf_4"/>
    <property type="match status" value="1"/>
</dbReference>
<sequence length="1071" mass="123097">MKVVHINLFDKHGGAARISWTLVNNLSQRGHEAVTFAHHTVSSQDDRVIQIPFLKTRWQKELLEQQQQQGLFDLYSAALLRVLNHPLFEQADLVHLHCINGNYFSFLLLPFLASKPLVWTLHDPLAFTAKCLSTDVCNGWKEDWCAVCPQDIENKNKLQRELVQLIKSLMYKVSNFTVVCPSAWLGRQAKESLLQEKEIRLIYNGVDISTFQPGSKEELRFKLGLPASQKIILFAAHGGLNNPYKGGEFLREALLEIYKRYPDIVLLTIGSYSTSTLEDFPIRHIDVPFIDDHKQLAQYYAAVDLYVSPTLAEVFGLTICEAMASGTPVVAFAVGGIPELITHKENGYLAERGNVGELIQGILYFLENEELRQCSGRAARLRVVEKFSEKRMVDEYVALYEEVLKKSKSIKSDTSSNSDDEEIAQLVEREKSKGWSFVWKAFHHKYSHFKMEESREKLQFVDRFCGHCLKKINPLLESHALWDVITLWQSCRSIPDSSNHLQDKEMQAFYEFIKTLRKCLTIYFSKVPQGRYVQLKEDQHQKLYMLWQQIFLNDFLSLPIEENESFAFTDSSASFKEFLLISMYRPMDAEQFNINVVQLWKEEEIPEYYKVLITFWLLHVPYYNIEGKHRDKVLKYASDLFSAHIPTSSFIPLVNECTKVLWRISYSGGNNLPALARFGDFIAAHMEQYVSRNKKLTASFKKNRKKKKIRIGYISRFFYGQAVSYYMVNRVIHHNKDNFEVYTFALGRGYDEITSLFEKYSDRFKQFKQIDAIEDVYCIMQSIIDSKLDILIYTDIGMDPLTYMLAGLRLVPIQCALVGHGTTTGLPTIDYYISGDFEPSDASSHYREKLVKLPNLGAAQFPPPFTSFIPVTRKDWKIPEEAVVFVSCANGIKHSPSRDRLLVEILKRVPNACILLKPCHSTNLDNQLGERIKQAARSAGVERQLFIVPPLGRVDALLAIADIQLDTYPYGGWTTSLEGFYMGLPMVTQEGDMARSRWGAHMLRALGIQDGIGKNEEEYVEWAVKLAQNKELREQIKKKITEQVKEVLFNGSAAQPHYESALLKIFKNQFK</sequence>
<evidence type="ECO:0000313" key="9">
    <source>
        <dbReference type="Proteomes" id="UP000199520"/>
    </source>
</evidence>
<dbReference type="Pfam" id="PF13844">
    <property type="entry name" value="Glyco_transf_41"/>
    <property type="match status" value="2"/>
</dbReference>
<feature type="domain" description="O-GlcNAc transferase C-terminal" evidence="7">
    <location>
        <begin position="699"/>
        <end position="855"/>
    </location>
</feature>
<dbReference type="GO" id="GO:0016757">
    <property type="term" value="F:glycosyltransferase activity"/>
    <property type="evidence" value="ECO:0007669"/>
    <property type="project" value="InterPro"/>
</dbReference>
<dbReference type="InterPro" id="IPR028098">
    <property type="entry name" value="Glyco_trans_4-like_N"/>
</dbReference>
<evidence type="ECO:0000259" key="7">
    <source>
        <dbReference type="Pfam" id="PF13844"/>
    </source>
</evidence>
<keyword evidence="9" id="KW-1185">Reference proteome</keyword>
<dbReference type="Proteomes" id="UP000199520">
    <property type="component" value="Unassembled WGS sequence"/>
</dbReference>
<evidence type="ECO:0000256" key="1">
    <source>
        <dbReference type="ARBA" id="ARBA00004922"/>
    </source>
</evidence>
<dbReference type="PANTHER" id="PTHR12526">
    <property type="entry name" value="GLYCOSYLTRANSFERASE"/>
    <property type="match status" value="1"/>
</dbReference>
<dbReference type="InterPro" id="IPR001296">
    <property type="entry name" value="Glyco_trans_1"/>
</dbReference>
<evidence type="ECO:0000259" key="6">
    <source>
        <dbReference type="Pfam" id="PF13439"/>
    </source>
</evidence>
<keyword evidence="4" id="KW-0802">TPR repeat</keyword>
<evidence type="ECO:0000256" key="2">
    <source>
        <dbReference type="ARBA" id="ARBA00022679"/>
    </source>
</evidence>
<feature type="domain" description="Glycosyl transferase family 1" evidence="5">
    <location>
        <begin position="216"/>
        <end position="380"/>
    </location>
</feature>
<dbReference type="Pfam" id="PF00534">
    <property type="entry name" value="Glycos_transf_1"/>
    <property type="match status" value="1"/>
</dbReference>
<dbReference type="Gene3D" id="3.40.50.11380">
    <property type="match status" value="1"/>
</dbReference>
<keyword evidence="2 8" id="KW-0808">Transferase</keyword>
<dbReference type="RefSeq" id="WP_090935607.1">
    <property type="nucleotide sequence ID" value="NZ_FOTS01000013.1"/>
</dbReference>
<dbReference type="AlphaFoldDB" id="A0A1I4JQZ5"/>
<keyword evidence="3" id="KW-0677">Repeat</keyword>
<dbReference type="EMBL" id="FOTS01000013">
    <property type="protein sequence ID" value="SFL68962.1"/>
    <property type="molecule type" value="Genomic_DNA"/>
</dbReference>
<name>A0A1I4JQZ5_9FIRM</name>
<protein>
    <submittedName>
        <fullName evidence="8">Glycosyl transferase family 41</fullName>
    </submittedName>
</protein>
<proteinExistence type="predicted"/>
<dbReference type="STRING" id="1123291.SAMN04490355_1013104"/>
<dbReference type="OrthoDB" id="1660777at2"/>
<evidence type="ECO:0000256" key="4">
    <source>
        <dbReference type="ARBA" id="ARBA00022803"/>
    </source>
</evidence>
<reference evidence="9" key="1">
    <citation type="submission" date="2016-10" db="EMBL/GenBank/DDBJ databases">
        <authorList>
            <person name="Varghese N."/>
            <person name="Submissions S."/>
        </authorList>
    </citation>
    <scope>NUCLEOTIDE SEQUENCE [LARGE SCALE GENOMIC DNA]</scope>
    <source>
        <strain evidence="9">DSM 13327</strain>
    </source>
</reference>
<feature type="domain" description="O-GlcNAc transferase C-terminal" evidence="7">
    <location>
        <begin position="869"/>
        <end position="1050"/>
    </location>
</feature>
<evidence type="ECO:0000313" key="8">
    <source>
        <dbReference type="EMBL" id="SFL68962.1"/>
    </source>
</evidence>
<dbReference type="SUPFAM" id="SSF53756">
    <property type="entry name" value="UDP-Glycosyltransferase/glycogen phosphorylase"/>
    <property type="match status" value="2"/>
</dbReference>
<comment type="pathway">
    <text evidence="1">Protein modification; protein glycosylation.</text>
</comment>